<evidence type="ECO:0000256" key="1">
    <source>
        <dbReference type="SAM" id="MobiDB-lite"/>
    </source>
</evidence>
<reference evidence="2" key="1">
    <citation type="submission" date="2023-04" db="EMBL/GenBank/DDBJ databases">
        <title>Phytophthora fragariaefolia NBRC 109709.</title>
        <authorList>
            <person name="Ichikawa N."/>
            <person name="Sato H."/>
            <person name="Tonouchi N."/>
        </authorList>
    </citation>
    <scope>NUCLEOTIDE SEQUENCE</scope>
    <source>
        <strain evidence="2">NBRC 109709</strain>
    </source>
</reference>
<protein>
    <submittedName>
        <fullName evidence="2">Unnamed protein product</fullName>
    </submittedName>
</protein>
<dbReference type="OrthoDB" id="118123at2759"/>
<evidence type="ECO:0000313" key="2">
    <source>
        <dbReference type="EMBL" id="GMF47928.1"/>
    </source>
</evidence>
<sequence length="213" mass="23766">MWDFSSRNTLSAPAQAAGLADLVGALSCFHKFAKIFYNEDTQKFIGVARDFVISYANTASDDSGTARLLPHWINTKFSKFRDRLVTKSLRSALRIKKEFKRNDEELVALKELLLPWKTVASTAGSQRSSTGETSSRLAKQADQRHSTKSKIPASVISSLPKSPDGRRLCMRYVSKADCNISDCALGRFKPLTDEAKGVITQRWRGLADEFKDL</sequence>
<feature type="compositionally biased region" description="Polar residues" evidence="1">
    <location>
        <begin position="124"/>
        <end position="137"/>
    </location>
</feature>
<dbReference type="EMBL" id="BSXT01002248">
    <property type="protein sequence ID" value="GMF47928.1"/>
    <property type="molecule type" value="Genomic_DNA"/>
</dbReference>
<keyword evidence="3" id="KW-1185">Reference proteome</keyword>
<organism evidence="2 3">
    <name type="scientific">Phytophthora fragariaefolia</name>
    <dbReference type="NCBI Taxonomy" id="1490495"/>
    <lineage>
        <taxon>Eukaryota</taxon>
        <taxon>Sar</taxon>
        <taxon>Stramenopiles</taxon>
        <taxon>Oomycota</taxon>
        <taxon>Peronosporomycetes</taxon>
        <taxon>Peronosporales</taxon>
        <taxon>Peronosporaceae</taxon>
        <taxon>Phytophthora</taxon>
    </lineage>
</organism>
<dbReference type="Proteomes" id="UP001165121">
    <property type="component" value="Unassembled WGS sequence"/>
</dbReference>
<name>A0A9W6XYX2_9STRA</name>
<dbReference type="AlphaFoldDB" id="A0A9W6XYX2"/>
<gene>
    <name evidence="2" type="ORF">Pfra01_001828600</name>
</gene>
<comment type="caution">
    <text evidence="2">The sequence shown here is derived from an EMBL/GenBank/DDBJ whole genome shotgun (WGS) entry which is preliminary data.</text>
</comment>
<proteinExistence type="predicted"/>
<feature type="region of interest" description="Disordered" evidence="1">
    <location>
        <begin position="124"/>
        <end position="156"/>
    </location>
</feature>
<accession>A0A9W6XYX2</accession>
<evidence type="ECO:0000313" key="3">
    <source>
        <dbReference type="Proteomes" id="UP001165121"/>
    </source>
</evidence>